<gene>
    <name evidence="1" type="ORF">GCM10011585_33930</name>
</gene>
<reference evidence="1" key="2">
    <citation type="submission" date="2020-09" db="EMBL/GenBank/DDBJ databases">
        <authorList>
            <person name="Sun Q."/>
            <person name="Zhou Y."/>
        </authorList>
    </citation>
    <scope>NUCLEOTIDE SEQUENCE</scope>
    <source>
        <strain evidence="1">CGMCC 1.12997</strain>
    </source>
</reference>
<name>A0A917M9X5_9BACT</name>
<accession>A0A917M9X5</accession>
<comment type="caution">
    <text evidence="1">The sequence shown here is derived from an EMBL/GenBank/DDBJ whole genome shotgun (WGS) entry which is preliminary data.</text>
</comment>
<dbReference type="EMBL" id="BMGT01000004">
    <property type="protein sequence ID" value="GGG87122.1"/>
    <property type="molecule type" value="Genomic_DNA"/>
</dbReference>
<reference evidence="1" key="1">
    <citation type="journal article" date="2014" name="Int. J. Syst. Evol. Microbiol.">
        <title>Complete genome sequence of Corynebacterium casei LMG S-19264T (=DSM 44701T), isolated from a smear-ripened cheese.</title>
        <authorList>
            <consortium name="US DOE Joint Genome Institute (JGI-PGF)"/>
            <person name="Walter F."/>
            <person name="Albersmeier A."/>
            <person name="Kalinowski J."/>
            <person name="Ruckert C."/>
        </authorList>
    </citation>
    <scope>NUCLEOTIDE SEQUENCE</scope>
    <source>
        <strain evidence="1">CGMCC 1.12997</strain>
    </source>
</reference>
<sequence length="216" mass="23448">MARLRSQRTSSKAPMESAESRLARHGLSLPWEILRACDNAGIYCFPGISVEHQHFAHRFVLKGTESGGATENLGRYCGFVDNEGQPIPWLQPLDSFGGNGRHAIVIAENLVRIEMLRIDRTYELAITRHSLTMPVTGGRPRIASSLLFRGRSGVMAAAAALNADEDGSGTTIPLFHTNSGEKHAIPAKFVATVCSVTNAVVCRRCKHAHVAIPPKP</sequence>
<organism evidence="1 2">
    <name type="scientific">Edaphobacter dinghuensis</name>
    <dbReference type="NCBI Taxonomy" id="1560005"/>
    <lineage>
        <taxon>Bacteria</taxon>
        <taxon>Pseudomonadati</taxon>
        <taxon>Acidobacteriota</taxon>
        <taxon>Terriglobia</taxon>
        <taxon>Terriglobales</taxon>
        <taxon>Acidobacteriaceae</taxon>
        <taxon>Edaphobacter</taxon>
    </lineage>
</organism>
<proteinExistence type="predicted"/>
<keyword evidence="2" id="KW-1185">Reference proteome</keyword>
<dbReference type="RefSeq" id="WP_188555431.1">
    <property type="nucleotide sequence ID" value="NZ_BMGT01000004.1"/>
</dbReference>
<evidence type="ECO:0000313" key="2">
    <source>
        <dbReference type="Proteomes" id="UP000647241"/>
    </source>
</evidence>
<dbReference type="Proteomes" id="UP000647241">
    <property type="component" value="Unassembled WGS sequence"/>
</dbReference>
<dbReference type="AlphaFoldDB" id="A0A917M9X5"/>
<evidence type="ECO:0000313" key="1">
    <source>
        <dbReference type="EMBL" id="GGG87122.1"/>
    </source>
</evidence>
<protein>
    <submittedName>
        <fullName evidence="1">Uncharacterized protein</fullName>
    </submittedName>
</protein>